<sequence>MAHWLRVYNSHSVQLQVYGLHSMQLREPFSRTFDGFAVMDERGEKWWPPACAAALTTRDDDERRTAAGLVVAWEDDSESRGKKIWPQAARATLWSWLISASATRQATKSLRWSVDDHLAELEEGCDLYAFWLLPGAIELLAHPMRFGRSLGFWAGRNMIVGAEESAILALIPASLRALGFSQSQI</sequence>
<organism evidence="1 2">
    <name type="scientific">Coccidioides posadasii RMSCC 3488</name>
    <dbReference type="NCBI Taxonomy" id="454284"/>
    <lineage>
        <taxon>Eukaryota</taxon>
        <taxon>Fungi</taxon>
        <taxon>Dikarya</taxon>
        <taxon>Ascomycota</taxon>
        <taxon>Pezizomycotina</taxon>
        <taxon>Eurotiomycetes</taxon>
        <taxon>Eurotiomycetidae</taxon>
        <taxon>Onygenales</taxon>
        <taxon>Onygenaceae</taxon>
        <taxon>Coccidioides</taxon>
    </lineage>
</organism>
<reference evidence="1 2" key="1">
    <citation type="submission" date="2007-06" db="EMBL/GenBank/DDBJ databases">
        <title>The Genome Sequence of Coccidioides posadasii RMSCC_3488.</title>
        <authorList>
            <consortium name="Coccidioides Genome Resources Consortium"/>
            <consortium name="The Broad Institute Genome Sequencing Platform"/>
            <person name="Henn M.R."/>
            <person name="Sykes S."/>
            <person name="Young S."/>
            <person name="Jaffe D."/>
            <person name="Berlin A."/>
            <person name="Alvarez P."/>
            <person name="Butler J."/>
            <person name="Gnerre S."/>
            <person name="Grabherr M."/>
            <person name="Mauceli E."/>
            <person name="Brockman W."/>
            <person name="Kodira C."/>
            <person name="Alvarado L."/>
            <person name="Zeng Q."/>
            <person name="Crawford M."/>
            <person name="Antoine C."/>
            <person name="Devon K."/>
            <person name="Galgiani J."/>
            <person name="Orsborn K."/>
            <person name="Lewis M.L."/>
            <person name="Nusbaum C."/>
            <person name="Galagan J."/>
            <person name="Birren B."/>
        </authorList>
    </citation>
    <scope>NUCLEOTIDE SEQUENCE [LARGE SCALE GENOMIC DNA]</scope>
    <source>
        <strain evidence="1 2">RMSCC 3488</strain>
    </source>
</reference>
<name>A0A0J6FLY2_COCPO</name>
<evidence type="ECO:0000313" key="2">
    <source>
        <dbReference type="Proteomes" id="UP000054567"/>
    </source>
</evidence>
<dbReference type="EMBL" id="DS268112">
    <property type="protein sequence ID" value="KMM69889.1"/>
    <property type="molecule type" value="Genomic_DNA"/>
</dbReference>
<dbReference type="AlphaFoldDB" id="A0A0J6FLY2"/>
<dbReference type="Proteomes" id="UP000054567">
    <property type="component" value="Unassembled WGS sequence"/>
</dbReference>
<reference evidence="2" key="2">
    <citation type="journal article" date="2009" name="Genome Res.">
        <title>Comparative genomic analyses of the human fungal pathogens Coccidioides and their relatives.</title>
        <authorList>
            <person name="Sharpton T.J."/>
            <person name="Stajich J.E."/>
            <person name="Rounsley S.D."/>
            <person name="Gardner M.J."/>
            <person name="Wortman J.R."/>
            <person name="Jordar V.S."/>
            <person name="Maiti R."/>
            <person name="Kodira C.D."/>
            <person name="Neafsey D.E."/>
            <person name="Zeng Q."/>
            <person name="Hung C.-Y."/>
            <person name="McMahan C."/>
            <person name="Muszewska A."/>
            <person name="Grynberg M."/>
            <person name="Mandel M.A."/>
            <person name="Kellner E.M."/>
            <person name="Barker B.M."/>
            <person name="Galgiani J.N."/>
            <person name="Orbach M.J."/>
            <person name="Kirkland T.N."/>
            <person name="Cole G.T."/>
            <person name="Henn M.R."/>
            <person name="Birren B.W."/>
            <person name="Taylor J.W."/>
        </authorList>
    </citation>
    <scope>NUCLEOTIDE SEQUENCE [LARGE SCALE GENOMIC DNA]</scope>
    <source>
        <strain evidence="2">RMSCC 3488</strain>
    </source>
</reference>
<dbReference type="VEuPathDB" id="FungiDB:CPAG_06203"/>
<protein>
    <submittedName>
        <fullName evidence="1">Uncharacterized protein</fullName>
    </submittedName>
</protein>
<accession>A0A0J6FLY2</accession>
<proteinExistence type="predicted"/>
<evidence type="ECO:0000313" key="1">
    <source>
        <dbReference type="EMBL" id="KMM69889.1"/>
    </source>
</evidence>
<gene>
    <name evidence="1" type="ORF">CPAG_06203</name>
</gene>
<reference evidence="2" key="3">
    <citation type="journal article" date="2010" name="Genome Res.">
        <title>Population genomic sequencing of Coccidioides fungi reveals recent hybridization and transposon control.</title>
        <authorList>
            <person name="Neafsey D.E."/>
            <person name="Barker B.M."/>
            <person name="Sharpton T.J."/>
            <person name="Stajich J.E."/>
            <person name="Park D.J."/>
            <person name="Whiston E."/>
            <person name="Hung C.-Y."/>
            <person name="McMahan C."/>
            <person name="White J."/>
            <person name="Sykes S."/>
            <person name="Heiman D."/>
            <person name="Young S."/>
            <person name="Zeng Q."/>
            <person name="Abouelleil A."/>
            <person name="Aftuck L."/>
            <person name="Bessette D."/>
            <person name="Brown A."/>
            <person name="FitzGerald M."/>
            <person name="Lui A."/>
            <person name="Macdonald J.P."/>
            <person name="Priest M."/>
            <person name="Orbach M.J."/>
            <person name="Galgiani J.N."/>
            <person name="Kirkland T.N."/>
            <person name="Cole G.T."/>
            <person name="Birren B.W."/>
            <person name="Henn M.R."/>
            <person name="Taylor J.W."/>
            <person name="Rounsley S.D."/>
        </authorList>
    </citation>
    <scope>NUCLEOTIDE SEQUENCE [LARGE SCALE GENOMIC DNA]</scope>
    <source>
        <strain evidence="2">RMSCC 3488</strain>
    </source>
</reference>